<gene>
    <name evidence="3" type="ORF">BESB_040910</name>
</gene>
<dbReference type="VEuPathDB" id="ToxoDB:BESB_040910"/>
<dbReference type="KEGG" id="bbes:BESB_040910"/>
<dbReference type="RefSeq" id="XP_029221642.1">
    <property type="nucleotide sequence ID" value="XM_029362677.1"/>
</dbReference>
<comment type="caution">
    <text evidence="3">The sequence shown here is derived from an EMBL/GenBank/DDBJ whole genome shotgun (WGS) entry which is preliminary data.</text>
</comment>
<reference evidence="3 4" key="1">
    <citation type="submission" date="2017-09" db="EMBL/GenBank/DDBJ databases">
        <title>Genome sequencing of Besnoitia besnoiti strain Bb-Ger1.</title>
        <authorList>
            <person name="Schares G."/>
            <person name="Venepally P."/>
            <person name="Lorenzi H.A."/>
        </authorList>
    </citation>
    <scope>NUCLEOTIDE SEQUENCE [LARGE SCALE GENOMIC DNA]</scope>
    <source>
        <strain evidence="3 4">Bb-Ger1</strain>
    </source>
</reference>
<accession>A0A2A9MNT5</accession>
<dbReference type="GO" id="GO:0043161">
    <property type="term" value="P:proteasome-mediated ubiquitin-dependent protein catabolic process"/>
    <property type="evidence" value="ECO:0007669"/>
    <property type="project" value="TreeGrafter"/>
</dbReference>
<evidence type="ECO:0000313" key="4">
    <source>
        <dbReference type="Proteomes" id="UP000224006"/>
    </source>
</evidence>
<evidence type="ECO:0000259" key="2">
    <source>
        <dbReference type="SMART" id="SM00594"/>
    </source>
</evidence>
<dbReference type="GeneID" id="40309072"/>
<dbReference type="CDD" id="cd02958">
    <property type="entry name" value="UAS"/>
    <property type="match status" value="1"/>
</dbReference>
<keyword evidence="4" id="KW-1185">Reference proteome</keyword>
<feature type="compositionally biased region" description="Basic and acidic residues" evidence="1">
    <location>
        <begin position="373"/>
        <end position="395"/>
    </location>
</feature>
<feature type="region of interest" description="Disordered" evidence="1">
    <location>
        <begin position="309"/>
        <end position="395"/>
    </location>
</feature>
<proteinExistence type="predicted"/>
<evidence type="ECO:0000313" key="3">
    <source>
        <dbReference type="EMBL" id="PFH37633.1"/>
    </source>
</evidence>
<feature type="region of interest" description="Disordered" evidence="1">
    <location>
        <begin position="48"/>
        <end position="73"/>
    </location>
</feature>
<dbReference type="PANTHER" id="PTHR23322">
    <property type="entry name" value="FAS-ASSOCIATED PROTEIN"/>
    <property type="match status" value="1"/>
</dbReference>
<organism evidence="3 4">
    <name type="scientific">Besnoitia besnoiti</name>
    <name type="common">Apicomplexan protozoan</name>
    <dbReference type="NCBI Taxonomy" id="94643"/>
    <lineage>
        <taxon>Eukaryota</taxon>
        <taxon>Sar</taxon>
        <taxon>Alveolata</taxon>
        <taxon>Apicomplexa</taxon>
        <taxon>Conoidasida</taxon>
        <taxon>Coccidia</taxon>
        <taxon>Eucoccidiorida</taxon>
        <taxon>Eimeriorina</taxon>
        <taxon>Sarcocystidae</taxon>
        <taxon>Besnoitia</taxon>
    </lineage>
</organism>
<dbReference type="SMART" id="SM00594">
    <property type="entry name" value="UAS"/>
    <property type="match status" value="1"/>
</dbReference>
<dbReference type="Pfam" id="PF13899">
    <property type="entry name" value="Thioredoxin_7"/>
    <property type="match status" value="1"/>
</dbReference>
<name>A0A2A9MNT5_BESBE</name>
<evidence type="ECO:0000256" key="1">
    <source>
        <dbReference type="SAM" id="MobiDB-lite"/>
    </source>
</evidence>
<sequence>MAHSEETLQQFMAATGVADRHVAAHYLEMAAGDGNAAALLFFDQQDEGLPPAPAPAPAALAPPRARRVGGGDTVGGAADGASASGCEEAGALASFSSSIASSMSALSSCFSPAASPEKPRGGRSREEDSPRKPDPAYSQTLLTQPLYGDRSDDDPTTAAEAVALPSSLTVSMDAGSSAFAGLYEPPKDLVCTLPFAKAKEICVQTGRWLLVNIQKADEFECHKLNRDIWRAEVVQDLLKEFFVFWQRAESNHEGSIFCELYKVTAFPHIAVIDPRTGRSLKQWRARRFSEAVGAQSELFEFIERQQQITEAKAKSTPSDQTPPSSFSSSSSSSSSSRAAPPGSSPCASAPSPSSSTSSASASRAVVGESVRGSSERDAHGQAERRRAAEACAESRRVPDLQALREKRLKALESRQRVAEDD</sequence>
<feature type="compositionally biased region" description="Low complexity" evidence="1">
    <location>
        <begin position="315"/>
        <end position="362"/>
    </location>
</feature>
<dbReference type="OrthoDB" id="270602at2759"/>
<dbReference type="EMBL" id="NWUJ01000002">
    <property type="protein sequence ID" value="PFH37633.1"/>
    <property type="molecule type" value="Genomic_DNA"/>
</dbReference>
<dbReference type="Gene3D" id="1.10.8.10">
    <property type="entry name" value="DNA helicase RuvA subunit, C-terminal domain"/>
    <property type="match status" value="1"/>
</dbReference>
<dbReference type="InterPro" id="IPR050730">
    <property type="entry name" value="UBX_domain-protein"/>
</dbReference>
<dbReference type="Pfam" id="PF14555">
    <property type="entry name" value="UBA_4"/>
    <property type="match status" value="1"/>
</dbReference>
<feature type="compositionally biased region" description="Basic and acidic residues" evidence="1">
    <location>
        <begin position="117"/>
        <end position="134"/>
    </location>
</feature>
<dbReference type="InterPro" id="IPR006577">
    <property type="entry name" value="UAS"/>
</dbReference>
<dbReference type="Proteomes" id="UP000224006">
    <property type="component" value="Chromosome II"/>
</dbReference>
<dbReference type="AlphaFoldDB" id="A0A2A9MNT5"/>
<dbReference type="Gene3D" id="3.40.30.10">
    <property type="entry name" value="Glutaredoxin"/>
    <property type="match status" value="1"/>
</dbReference>
<protein>
    <recommendedName>
        <fullName evidence="2">UAS domain-containing protein</fullName>
    </recommendedName>
</protein>
<dbReference type="InterPro" id="IPR036249">
    <property type="entry name" value="Thioredoxin-like_sf"/>
</dbReference>
<feature type="region of interest" description="Disordered" evidence="1">
    <location>
        <begin position="110"/>
        <end position="156"/>
    </location>
</feature>
<feature type="domain" description="UAS" evidence="2">
    <location>
        <begin position="178"/>
        <end position="302"/>
    </location>
</feature>
<dbReference type="GO" id="GO:0005634">
    <property type="term" value="C:nucleus"/>
    <property type="evidence" value="ECO:0007669"/>
    <property type="project" value="TreeGrafter"/>
</dbReference>
<dbReference type="GO" id="GO:0043130">
    <property type="term" value="F:ubiquitin binding"/>
    <property type="evidence" value="ECO:0007669"/>
    <property type="project" value="TreeGrafter"/>
</dbReference>
<dbReference type="STRING" id="94643.A0A2A9MNT5"/>
<dbReference type="PANTHER" id="PTHR23322:SF6">
    <property type="entry name" value="UBX DOMAIN-CONTAINING PROTEIN 7"/>
    <property type="match status" value="1"/>
</dbReference>
<dbReference type="SUPFAM" id="SSF52833">
    <property type="entry name" value="Thioredoxin-like"/>
    <property type="match status" value="1"/>
</dbReference>